<keyword evidence="2" id="KW-1185">Reference proteome</keyword>
<dbReference type="AlphaFoldDB" id="A0AAD6ZPM8"/>
<sequence>MVFALRLIGIVGDGCAKQSAGGSSGPALPLALGFFHDHDFPSSARRLLQRWNRIHIFRRLERTIFKVAALARPTTMPILMLVAGRVGGKSSASSSLICTIYWQVIASKPAEFLNNSVKHLFLDSVQLSHLEPFFWPRFAALCVNTTLECIVFFVIDKTESANFVTDDGRFVCLHRQEDYRDTACVSHERGQGRPGALVSVHQGSKVKMCHLWDSNK</sequence>
<evidence type="ECO:0000313" key="1">
    <source>
        <dbReference type="EMBL" id="KAJ7333428.1"/>
    </source>
</evidence>
<accession>A0AAD6ZPM8</accession>
<reference evidence="1" key="1">
    <citation type="submission" date="2023-03" db="EMBL/GenBank/DDBJ databases">
        <title>Massive genome expansion in bonnet fungi (Mycena s.s.) driven by repeated elements and novel gene families across ecological guilds.</title>
        <authorList>
            <consortium name="Lawrence Berkeley National Laboratory"/>
            <person name="Harder C.B."/>
            <person name="Miyauchi S."/>
            <person name="Viragh M."/>
            <person name="Kuo A."/>
            <person name="Thoen E."/>
            <person name="Andreopoulos B."/>
            <person name="Lu D."/>
            <person name="Skrede I."/>
            <person name="Drula E."/>
            <person name="Henrissat B."/>
            <person name="Morin E."/>
            <person name="Kohler A."/>
            <person name="Barry K."/>
            <person name="LaButti K."/>
            <person name="Morin E."/>
            <person name="Salamov A."/>
            <person name="Lipzen A."/>
            <person name="Mereny Z."/>
            <person name="Hegedus B."/>
            <person name="Baldrian P."/>
            <person name="Stursova M."/>
            <person name="Weitz H."/>
            <person name="Taylor A."/>
            <person name="Grigoriev I.V."/>
            <person name="Nagy L.G."/>
            <person name="Martin F."/>
            <person name="Kauserud H."/>
        </authorList>
    </citation>
    <scope>NUCLEOTIDE SEQUENCE</scope>
    <source>
        <strain evidence="1">CBHHK002</strain>
    </source>
</reference>
<comment type="caution">
    <text evidence="1">The sequence shown here is derived from an EMBL/GenBank/DDBJ whole genome shotgun (WGS) entry which is preliminary data.</text>
</comment>
<protein>
    <submittedName>
        <fullName evidence="1">Uncharacterized protein</fullName>
    </submittedName>
</protein>
<name>A0AAD6ZPM8_9AGAR</name>
<dbReference type="Proteomes" id="UP001218218">
    <property type="component" value="Unassembled WGS sequence"/>
</dbReference>
<gene>
    <name evidence="1" type="ORF">DFH08DRAFT_939975</name>
</gene>
<proteinExistence type="predicted"/>
<dbReference type="EMBL" id="JARIHO010000034">
    <property type="protein sequence ID" value="KAJ7333428.1"/>
    <property type="molecule type" value="Genomic_DNA"/>
</dbReference>
<evidence type="ECO:0000313" key="2">
    <source>
        <dbReference type="Proteomes" id="UP001218218"/>
    </source>
</evidence>
<organism evidence="1 2">
    <name type="scientific">Mycena albidolilacea</name>
    <dbReference type="NCBI Taxonomy" id="1033008"/>
    <lineage>
        <taxon>Eukaryota</taxon>
        <taxon>Fungi</taxon>
        <taxon>Dikarya</taxon>
        <taxon>Basidiomycota</taxon>
        <taxon>Agaricomycotina</taxon>
        <taxon>Agaricomycetes</taxon>
        <taxon>Agaricomycetidae</taxon>
        <taxon>Agaricales</taxon>
        <taxon>Marasmiineae</taxon>
        <taxon>Mycenaceae</taxon>
        <taxon>Mycena</taxon>
    </lineage>
</organism>